<dbReference type="RefSeq" id="WP_119781314.1">
    <property type="nucleotide sequence ID" value="NZ_QYUK01000011.1"/>
</dbReference>
<dbReference type="EMBL" id="QYUK01000011">
    <property type="protein sequence ID" value="RJF89443.1"/>
    <property type="molecule type" value="Genomic_DNA"/>
</dbReference>
<dbReference type="Proteomes" id="UP000284605">
    <property type="component" value="Unassembled WGS sequence"/>
</dbReference>
<protein>
    <submittedName>
        <fullName evidence="3">Autotransporter outer membrane beta-barrel domain-containing protein</fullName>
    </submittedName>
</protein>
<evidence type="ECO:0000313" key="4">
    <source>
        <dbReference type="Proteomes" id="UP000284605"/>
    </source>
</evidence>
<dbReference type="InterPro" id="IPR036709">
    <property type="entry name" value="Autotransporte_beta_dom_sf"/>
</dbReference>
<feature type="domain" description="Autotransporter" evidence="2">
    <location>
        <begin position="180"/>
        <end position="466"/>
    </location>
</feature>
<keyword evidence="4" id="KW-1185">Reference proteome</keyword>
<dbReference type="Pfam" id="PF03797">
    <property type="entry name" value="Autotransporter"/>
    <property type="match status" value="1"/>
</dbReference>
<dbReference type="PROSITE" id="PS51208">
    <property type="entry name" value="AUTOTRANSPORTER"/>
    <property type="match status" value="1"/>
</dbReference>
<dbReference type="OrthoDB" id="7360720at2"/>
<dbReference type="InterPro" id="IPR005546">
    <property type="entry name" value="Autotransporte_beta"/>
</dbReference>
<dbReference type="Gene3D" id="2.40.128.130">
    <property type="entry name" value="Autotransporter beta-domain"/>
    <property type="match status" value="1"/>
</dbReference>
<accession>A0A418WHD7</accession>
<gene>
    <name evidence="3" type="ORF">D3874_22755</name>
</gene>
<organism evidence="3 4">
    <name type="scientific">Oleomonas cavernae</name>
    <dbReference type="NCBI Taxonomy" id="2320859"/>
    <lineage>
        <taxon>Bacteria</taxon>
        <taxon>Pseudomonadati</taxon>
        <taxon>Pseudomonadota</taxon>
        <taxon>Alphaproteobacteria</taxon>
        <taxon>Acetobacterales</taxon>
        <taxon>Acetobacteraceae</taxon>
        <taxon>Oleomonas</taxon>
    </lineage>
</organism>
<feature type="region of interest" description="Disordered" evidence="1">
    <location>
        <begin position="1"/>
        <end position="34"/>
    </location>
</feature>
<name>A0A418WHD7_9PROT</name>
<proteinExistence type="predicted"/>
<evidence type="ECO:0000313" key="3">
    <source>
        <dbReference type="EMBL" id="RJF89443.1"/>
    </source>
</evidence>
<dbReference type="SUPFAM" id="SSF103515">
    <property type="entry name" value="Autotransporter"/>
    <property type="match status" value="1"/>
</dbReference>
<comment type="caution">
    <text evidence="3">The sequence shown here is derived from an EMBL/GenBank/DDBJ whole genome shotgun (WGS) entry which is preliminary data.</text>
</comment>
<evidence type="ECO:0000259" key="2">
    <source>
        <dbReference type="PROSITE" id="PS51208"/>
    </source>
</evidence>
<sequence length="466" mass="48398">MASSDNGFANGNPLEPTGSISAPENSNFDDNGPDDHGATFDFNFGVLDIGGTRSFVIFYGAAATEEEALAALRAVGAEVYSLGQPSSDGGAADGIPNTFIFGFGEVGGIPLGGSRSEFVPYYVDMPMLATGDHFRNLGLRLTGRLGGGELTTASAVAAMMDGAPQVMGAAAGDTMAESLFGVKGLRGFLTGSYNQTGYNTQGALIGSNTDGFAVTGGVDYEFITNEGPIDSLIAGVGLGWSTLDSDIADAGSTVEGDGITVMLYSSATMFKQLSVDLVVGYSWLNYDSDRLAGGTTFSSDVDATDFGALGSIAYDIPVATGATGDLTFSPYLDTAYHYAEVDGFSESGGAGARTVEGYDADSLTTELGLRGEWRLPSLVLGNSFVLRVHGGWVHEYLDDSFVIQQQIGVATVTTTTNDPDRDYGRVGGGLVFPFMPGAAVGVDYETLVGNDDFDHESVTLRGRIAF</sequence>
<reference evidence="3 4" key="1">
    <citation type="submission" date="2018-09" db="EMBL/GenBank/DDBJ databases">
        <authorList>
            <person name="Zhu H."/>
        </authorList>
    </citation>
    <scope>NUCLEOTIDE SEQUENCE [LARGE SCALE GENOMIC DNA]</scope>
    <source>
        <strain evidence="3 4">K1W22B-8</strain>
    </source>
</reference>
<feature type="compositionally biased region" description="Polar residues" evidence="1">
    <location>
        <begin position="18"/>
        <end position="29"/>
    </location>
</feature>
<dbReference type="AlphaFoldDB" id="A0A418WHD7"/>
<dbReference type="SMART" id="SM00869">
    <property type="entry name" value="Autotransporter"/>
    <property type="match status" value="1"/>
</dbReference>
<evidence type="ECO:0000256" key="1">
    <source>
        <dbReference type="SAM" id="MobiDB-lite"/>
    </source>
</evidence>